<evidence type="ECO:0000313" key="5">
    <source>
        <dbReference type="EMBL" id="MBH5333702.1"/>
    </source>
</evidence>
<evidence type="ECO:0000256" key="4">
    <source>
        <dbReference type="SAM" id="SignalP"/>
    </source>
</evidence>
<dbReference type="PANTHER" id="PTHR38340">
    <property type="entry name" value="S-LAYER PROTEIN"/>
    <property type="match status" value="1"/>
</dbReference>
<name>A0ABS0NEU8_9ACTN</name>
<feature type="region of interest" description="Disordered" evidence="3">
    <location>
        <begin position="153"/>
        <end position="185"/>
    </location>
</feature>
<evidence type="ECO:0000256" key="2">
    <source>
        <dbReference type="ARBA" id="ARBA00022525"/>
    </source>
</evidence>
<evidence type="ECO:0000256" key="1">
    <source>
        <dbReference type="ARBA" id="ARBA00004613"/>
    </source>
</evidence>
<evidence type="ECO:0000313" key="6">
    <source>
        <dbReference type="Proteomes" id="UP000807371"/>
    </source>
</evidence>
<dbReference type="Gene3D" id="2.160.20.160">
    <property type="match status" value="1"/>
</dbReference>
<dbReference type="PRINTS" id="PR00313">
    <property type="entry name" value="CABNDNGRPT"/>
</dbReference>
<keyword evidence="2" id="KW-0964">Secreted</keyword>
<comment type="caution">
    <text evidence="5">The sequence shown here is derived from an EMBL/GenBank/DDBJ whole genome shotgun (WGS) entry which is preliminary data.</text>
</comment>
<evidence type="ECO:0000256" key="3">
    <source>
        <dbReference type="SAM" id="MobiDB-lite"/>
    </source>
</evidence>
<proteinExistence type="predicted"/>
<feature type="chain" id="PRO_5045682377" evidence="4">
    <location>
        <begin position="29"/>
        <end position="283"/>
    </location>
</feature>
<reference evidence="5 6" key="1">
    <citation type="submission" date="2020-09" db="EMBL/GenBank/DDBJ databases">
        <title>Biosynthesis of the nuclear factor of activated T cells inhibitor NFAT-133 and its congeners in Streptomyces pactum.</title>
        <authorList>
            <person name="Zhou W."/>
            <person name="Posri P."/>
            <person name="Abugrain M.E."/>
            <person name="Weisberg A.J."/>
            <person name="Chang J.H."/>
            <person name="Mahmud T."/>
        </authorList>
    </citation>
    <scope>NUCLEOTIDE SEQUENCE [LARGE SCALE GENOMIC DNA]</scope>
    <source>
        <strain evidence="5 6">ATCC 27456</strain>
    </source>
</reference>
<dbReference type="InterPro" id="IPR011049">
    <property type="entry name" value="Serralysin-like_metalloprot_C"/>
</dbReference>
<gene>
    <name evidence="5" type="ORF">IHE55_02335</name>
</gene>
<dbReference type="InterPro" id="IPR050557">
    <property type="entry name" value="RTX_toxin/Mannuronan_C5-epim"/>
</dbReference>
<protein>
    <submittedName>
        <fullName evidence="5">Calcium-binding protein</fullName>
    </submittedName>
</protein>
<dbReference type="Proteomes" id="UP000807371">
    <property type="component" value="Unassembled WGS sequence"/>
</dbReference>
<dbReference type="SUPFAM" id="SSF51120">
    <property type="entry name" value="beta-Roll"/>
    <property type="match status" value="1"/>
</dbReference>
<keyword evidence="4" id="KW-0732">Signal</keyword>
<dbReference type="Pfam" id="PF00353">
    <property type="entry name" value="HemolysinCabind"/>
    <property type="match status" value="3"/>
</dbReference>
<dbReference type="InterPro" id="IPR001343">
    <property type="entry name" value="Hemolysn_Ca-bd"/>
</dbReference>
<accession>A0ABS0NEU8</accession>
<dbReference type="RefSeq" id="WP_197987484.1">
    <property type="nucleotide sequence ID" value="NZ_JACYXC010000001.1"/>
</dbReference>
<dbReference type="PANTHER" id="PTHR38340:SF1">
    <property type="entry name" value="S-LAYER PROTEIN"/>
    <property type="match status" value="1"/>
</dbReference>
<keyword evidence="6" id="KW-1185">Reference proteome</keyword>
<comment type="subcellular location">
    <subcellularLocation>
        <location evidence="1">Secreted</location>
    </subcellularLocation>
</comment>
<feature type="signal peptide" evidence="4">
    <location>
        <begin position="1"/>
        <end position="28"/>
    </location>
</feature>
<dbReference type="EMBL" id="JACYXC010000001">
    <property type="protein sequence ID" value="MBH5333702.1"/>
    <property type="molecule type" value="Genomic_DNA"/>
</dbReference>
<organism evidence="5 6">
    <name type="scientific">Streptomyces pactum</name>
    <dbReference type="NCBI Taxonomy" id="68249"/>
    <lineage>
        <taxon>Bacteria</taxon>
        <taxon>Bacillati</taxon>
        <taxon>Actinomycetota</taxon>
        <taxon>Actinomycetes</taxon>
        <taxon>Kitasatosporales</taxon>
        <taxon>Streptomycetaceae</taxon>
        <taxon>Streptomyces</taxon>
    </lineage>
</organism>
<sequence length="283" mass="28434">MRMNRITATAALALSLGGALLTTPAARADTAPAAATATIVHSDGAVWYQAAAGQVNRLTVTTTDIDADPSEFGSDYLITFEDAAGMAIDASAAEWADCAYPTAGDHTVVRCVVAAPLGSDDSTAYEVDLGDGDDTATVVSDSGAIAAVHGGTGDDTLKGNGQVQYNGGAGDDRIDGSDGLGADGGDDNDVITGACQYECRGGAGDDTVTGTGEQNALFGDDGNDILRAGGDNDQVYGGRGNDTLYGEDGDDTMYGNSGNDVLYGGKGRDTLSGGPGTNKVYQD</sequence>